<feature type="region of interest" description="Disordered" evidence="1">
    <location>
        <begin position="72"/>
        <end position="94"/>
    </location>
</feature>
<feature type="region of interest" description="Disordered" evidence="1">
    <location>
        <begin position="108"/>
        <end position="134"/>
    </location>
</feature>
<protein>
    <recommendedName>
        <fullName evidence="4">SnoaL-like domain-containing protein</fullName>
    </recommendedName>
</protein>
<evidence type="ECO:0000256" key="1">
    <source>
        <dbReference type="SAM" id="MobiDB-lite"/>
    </source>
</evidence>
<sequence length="270" mass="28332">MNDELHAKAVDAFIEAANTSDSQRRATLLGRALTDDVVFWGPLGRGTGLRRHRTRRRLGQAGRGLHRQIRDQGRGVSRDGGPAYPAGMGGGTPGGDRACPPHDLRLFRPRRPSRVPGRSPAAVGSHAGLRRHFSTKSRRYSVTLGALRRVRADRRAEEVRRALGLPEGRRNGRRSSSSSGATGEAVTGMANSSGPNSPGNASLPLAGSPGSVNSLVPADCGAQPSAEWCGRRNAVGTRRARGASSAGDATGESSSPSPGRTVAEGRRGTR</sequence>
<dbReference type="AlphaFoldDB" id="A0A1I3Y6X1"/>
<name>A0A1I3Y6X1_9ACTN</name>
<evidence type="ECO:0000313" key="3">
    <source>
        <dbReference type="Proteomes" id="UP000199111"/>
    </source>
</evidence>
<feature type="compositionally biased region" description="Low complexity" evidence="1">
    <location>
        <begin position="242"/>
        <end position="251"/>
    </location>
</feature>
<gene>
    <name evidence="2" type="ORF">SAMN05216275_12167</name>
</gene>
<feature type="compositionally biased region" description="Low complexity" evidence="1">
    <location>
        <begin position="190"/>
        <end position="202"/>
    </location>
</feature>
<keyword evidence="3" id="KW-1185">Reference proteome</keyword>
<evidence type="ECO:0000313" key="2">
    <source>
        <dbReference type="EMBL" id="SFK27727.1"/>
    </source>
</evidence>
<evidence type="ECO:0008006" key="4">
    <source>
        <dbReference type="Google" id="ProtNLM"/>
    </source>
</evidence>
<dbReference type="Proteomes" id="UP000199111">
    <property type="component" value="Unassembled WGS sequence"/>
</dbReference>
<reference evidence="3" key="1">
    <citation type="submission" date="2016-10" db="EMBL/GenBank/DDBJ databases">
        <authorList>
            <person name="Varghese N."/>
            <person name="Submissions S."/>
        </authorList>
    </citation>
    <scope>NUCLEOTIDE SEQUENCE [LARGE SCALE GENOMIC DNA]</scope>
    <source>
        <strain evidence="3">CGMCC 4.2126</strain>
    </source>
</reference>
<proteinExistence type="predicted"/>
<organism evidence="2 3">
    <name type="scientific">Streptosporangium canum</name>
    <dbReference type="NCBI Taxonomy" id="324952"/>
    <lineage>
        <taxon>Bacteria</taxon>
        <taxon>Bacillati</taxon>
        <taxon>Actinomycetota</taxon>
        <taxon>Actinomycetes</taxon>
        <taxon>Streptosporangiales</taxon>
        <taxon>Streptosporangiaceae</taxon>
        <taxon>Streptosporangium</taxon>
    </lineage>
</organism>
<dbReference type="EMBL" id="FOQY01000021">
    <property type="protein sequence ID" value="SFK27727.1"/>
    <property type="molecule type" value="Genomic_DNA"/>
</dbReference>
<dbReference type="SUPFAM" id="SSF54427">
    <property type="entry name" value="NTF2-like"/>
    <property type="match status" value="1"/>
</dbReference>
<accession>A0A1I3Y6X1</accession>
<dbReference type="InterPro" id="IPR032710">
    <property type="entry name" value="NTF2-like_dom_sf"/>
</dbReference>
<feature type="region of interest" description="Disordered" evidence="1">
    <location>
        <begin position="161"/>
        <end position="270"/>
    </location>
</feature>